<protein>
    <submittedName>
        <fullName evidence="1">Uncharacterized protein</fullName>
    </submittedName>
</protein>
<accession>A0AAV4DQN2</accession>
<organism evidence="1 2">
    <name type="scientific">Plakobranchus ocellatus</name>
    <dbReference type="NCBI Taxonomy" id="259542"/>
    <lineage>
        <taxon>Eukaryota</taxon>
        <taxon>Metazoa</taxon>
        <taxon>Spiralia</taxon>
        <taxon>Lophotrochozoa</taxon>
        <taxon>Mollusca</taxon>
        <taxon>Gastropoda</taxon>
        <taxon>Heterobranchia</taxon>
        <taxon>Euthyneura</taxon>
        <taxon>Panpulmonata</taxon>
        <taxon>Sacoglossa</taxon>
        <taxon>Placobranchoidea</taxon>
        <taxon>Plakobranchidae</taxon>
        <taxon>Plakobranchus</taxon>
    </lineage>
</organism>
<sequence length="130" mass="14357">MNHKPMLAMHGHTHPEMFYCVGVSESDWTLSLRPVNCTLLTPSRMTTSPFQVGAGATRAVDCVIEYWRTLVVRGHMKTAQSRHKVCQAMIGTRECIDCVGEESDVPFGSTLSKCVVATLLAWLSESSALR</sequence>
<dbReference type="Proteomes" id="UP000735302">
    <property type="component" value="Unassembled WGS sequence"/>
</dbReference>
<gene>
    <name evidence="1" type="ORF">PoB_007287000</name>
</gene>
<evidence type="ECO:0000313" key="2">
    <source>
        <dbReference type="Proteomes" id="UP000735302"/>
    </source>
</evidence>
<keyword evidence="2" id="KW-1185">Reference proteome</keyword>
<proteinExistence type="predicted"/>
<name>A0AAV4DQN2_9GAST</name>
<dbReference type="EMBL" id="BLXT01008183">
    <property type="protein sequence ID" value="GFO46365.1"/>
    <property type="molecule type" value="Genomic_DNA"/>
</dbReference>
<dbReference type="AlphaFoldDB" id="A0AAV4DQN2"/>
<reference evidence="1 2" key="1">
    <citation type="journal article" date="2021" name="Elife">
        <title>Chloroplast acquisition without the gene transfer in kleptoplastic sea slugs, Plakobranchus ocellatus.</title>
        <authorList>
            <person name="Maeda T."/>
            <person name="Takahashi S."/>
            <person name="Yoshida T."/>
            <person name="Shimamura S."/>
            <person name="Takaki Y."/>
            <person name="Nagai Y."/>
            <person name="Toyoda A."/>
            <person name="Suzuki Y."/>
            <person name="Arimoto A."/>
            <person name="Ishii H."/>
            <person name="Satoh N."/>
            <person name="Nishiyama T."/>
            <person name="Hasebe M."/>
            <person name="Maruyama T."/>
            <person name="Minagawa J."/>
            <person name="Obokata J."/>
            <person name="Shigenobu S."/>
        </authorList>
    </citation>
    <scope>NUCLEOTIDE SEQUENCE [LARGE SCALE GENOMIC DNA]</scope>
</reference>
<comment type="caution">
    <text evidence="1">The sequence shown here is derived from an EMBL/GenBank/DDBJ whole genome shotgun (WGS) entry which is preliminary data.</text>
</comment>
<evidence type="ECO:0000313" key="1">
    <source>
        <dbReference type="EMBL" id="GFO46365.1"/>
    </source>
</evidence>